<dbReference type="InterPro" id="IPR011701">
    <property type="entry name" value="MFS"/>
</dbReference>
<keyword evidence="9" id="KW-1185">Reference proteome</keyword>
<dbReference type="PANTHER" id="PTHR23501">
    <property type="entry name" value="MAJOR FACILITATOR SUPERFAMILY"/>
    <property type="match status" value="1"/>
</dbReference>
<name>A0A1T5E4T4_9SPHN</name>
<feature type="transmembrane region" description="Helical" evidence="6">
    <location>
        <begin position="159"/>
        <end position="179"/>
    </location>
</feature>
<feature type="transmembrane region" description="Helical" evidence="6">
    <location>
        <begin position="320"/>
        <end position="343"/>
    </location>
</feature>
<feature type="transmembrane region" description="Helical" evidence="6">
    <location>
        <begin position="234"/>
        <end position="255"/>
    </location>
</feature>
<evidence type="ECO:0000256" key="3">
    <source>
        <dbReference type="ARBA" id="ARBA00022692"/>
    </source>
</evidence>
<keyword evidence="3 6" id="KW-0812">Transmembrane</keyword>
<dbReference type="InterPro" id="IPR036259">
    <property type="entry name" value="MFS_trans_sf"/>
</dbReference>
<dbReference type="SUPFAM" id="SSF103473">
    <property type="entry name" value="MFS general substrate transporter"/>
    <property type="match status" value="1"/>
</dbReference>
<dbReference type="Gene3D" id="1.20.1250.20">
    <property type="entry name" value="MFS general substrate transporter like domains"/>
    <property type="match status" value="1"/>
</dbReference>
<dbReference type="Proteomes" id="UP000190044">
    <property type="component" value="Unassembled WGS sequence"/>
</dbReference>
<keyword evidence="2" id="KW-0813">Transport</keyword>
<evidence type="ECO:0000256" key="4">
    <source>
        <dbReference type="ARBA" id="ARBA00022989"/>
    </source>
</evidence>
<feature type="transmembrane region" description="Helical" evidence="6">
    <location>
        <begin position="386"/>
        <end position="404"/>
    </location>
</feature>
<feature type="domain" description="Major facilitator superfamily (MFS) profile" evidence="7">
    <location>
        <begin position="32"/>
        <end position="407"/>
    </location>
</feature>
<evidence type="ECO:0000259" key="7">
    <source>
        <dbReference type="PROSITE" id="PS50850"/>
    </source>
</evidence>
<proteinExistence type="predicted"/>
<organism evidence="8 9">
    <name type="scientific">Sphingopyxis flava</name>
    <dbReference type="NCBI Taxonomy" id="1507287"/>
    <lineage>
        <taxon>Bacteria</taxon>
        <taxon>Pseudomonadati</taxon>
        <taxon>Pseudomonadota</taxon>
        <taxon>Alphaproteobacteria</taxon>
        <taxon>Sphingomonadales</taxon>
        <taxon>Sphingomonadaceae</taxon>
        <taxon>Sphingopyxis</taxon>
    </lineage>
</organism>
<dbReference type="GO" id="GO:0005886">
    <property type="term" value="C:plasma membrane"/>
    <property type="evidence" value="ECO:0007669"/>
    <property type="project" value="TreeGrafter"/>
</dbReference>
<dbReference type="PROSITE" id="PS50850">
    <property type="entry name" value="MFS"/>
    <property type="match status" value="1"/>
</dbReference>
<evidence type="ECO:0000256" key="2">
    <source>
        <dbReference type="ARBA" id="ARBA00022448"/>
    </source>
</evidence>
<evidence type="ECO:0000256" key="5">
    <source>
        <dbReference type="ARBA" id="ARBA00023136"/>
    </source>
</evidence>
<accession>A0A1T5E4T4</accession>
<feature type="transmembrane region" description="Helical" evidence="6">
    <location>
        <begin position="102"/>
        <end position="120"/>
    </location>
</feature>
<dbReference type="PANTHER" id="PTHR23501:SF191">
    <property type="entry name" value="VACUOLAR BASIC AMINO ACID TRANSPORTER 4"/>
    <property type="match status" value="1"/>
</dbReference>
<keyword evidence="4 6" id="KW-1133">Transmembrane helix</keyword>
<reference evidence="9" key="1">
    <citation type="submission" date="2017-02" db="EMBL/GenBank/DDBJ databases">
        <authorList>
            <person name="Varghese N."/>
            <person name="Submissions S."/>
        </authorList>
    </citation>
    <scope>NUCLEOTIDE SEQUENCE [LARGE SCALE GENOMIC DNA]</scope>
    <source>
        <strain evidence="9">R11H</strain>
    </source>
</reference>
<evidence type="ECO:0000313" key="8">
    <source>
        <dbReference type="EMBL" id="SKB79018.1"/>
    </source>
</evidence>
<sequence length="412" mass="41709">MFAMRENLSTWQACTKKARNRPPGDEWSSLNLAAKGALAIVGTFISVGLFSLGAALPPLQADFADEPNAALLIQLIGSVGAPAFALASPLAGRLVSRYGVRAIYLASVLIFTIAGIAPAVSDSLIVILALRVIVGIGVAGAFTAGMAGIARMPESQRHIMYGLTAFIGGGLAIFAYPLVGSLAAADWRPAFLVHLMLLPAAIMALFLPRHRQTAGLSAVAAKAVGRLAGVPPQLLLAAAVGGWAIVSTSIYSPFYLAAKGVTNPERVGMVLSVMAMCSLAGSGSYGFAQKWLGTKVMVFLAMVLSAVGCVLLAVGGALPLVIVGLGLMGAGLAMFGAASYALAIESIGIAGDPGAATGMVSLALYLPQVLFPLVAGVVGGAFGPPMVYAMLAVMLAVATAVLAVRRSSAASA</sequence>
<feature type="transmembrane region" description="Helical" evidence="6">
    <location>
        <begin position="267"/>
        <end position="287"/>
    </location>
</feature>
<dbReference type="Pfam" id="PF07690">
    <property type="entry name" value="MFS_1"/>
    <property type="match status" value="1"/>
</dbReference>
<feature type="transmembrane region" description="Helical" evidence="6">
    <location>
        <begin position="296"/>
        <end position="314"/>
    </location>
</feature>
<dbReference type="AlphaFoldDB" id="A0A1T5E4T4"/>
<feature type="transmembrane region" description="Helical" evidence="6">
    <location>
        <begin position="126"/>
        <end position="147"/>
    </location>
</feature>
<gene>
    <name evidence="8" type="ORF">SAMN06295937_10194</name>
</gene>
<feature type="transmembrane region" description="Helical" evidence="6">
    <location>
        <begin position="37"/>
        <end position="57"/>
    </location>
</feature>
<evidence type="ECO:0000256" key="6">
    <source>
        <dbReference type="SAM" id="Phobius"/>
    </source>
</evidence>
<evidence type="ECO:0000313" key="9">
    <source>
        <dbReference type="Proteomes" id="UP000190044"/>
    </source>
</evidence>
<comment type="subcellular location">
    <subcellularLocation>
        <location evidence="1">Endomembrane system</location>
        <topology evidence="1">Multi-pass membrane protein</topology>
    </subcellularLocation>
</comment>
<feature type="transmembrane region" description="Helical" evidence="6">
    <location>
        <begin position="355"/>
        <end position="374"/>
    </location>
</feature>
<dbReference type="InterPro" id="IPR020846">
    <property type="entry name" value="MFS_dom"/>
</dbReference>
<dbReference type="GO" id="GO:0022857">
    <property type="term" value="F:transmembrane transporter activity"/>
    <property type="evidence" value="ECO:0007669"/>
    <property type="project" value="InterPro"/>
</dbReference>
<evidence type="ECO:0000256" key="1">
    <source>
        <dbReference type="ARBA" id="ARBA00004127"/>
    </source>
</evidence>
<protein>
    <submittedName>
        <fullName evidence="8">Predicted arabinose efflux permease, MFS family</fullName>
    </submittedName>
</protein>
<dbReference type="GO" id="GO:0012505">
    <property type="term" value="C:endomembrane system"/>
    <property type="evidence" value="ECO:0007669"/>
    <property type="project" value="UniProtKB-SubCell"/>
</dbReference>
<feature type="transmembrane region" description="Helical" evidence="6">
    <location>
        <begin position="69"/>
        <end position="90"/>
    </location>
</feature>
<feature type="transmembrane region" description="Helical" evidence="6">
    <location>
        <begin position="191"/>
        <end position="207"/>
    </location>
</feature>
<dbReference type="RefSeq" id="WP_176141622.1">
    <property type="nucleotide sequence ID" value="NZ_FUYP01000019.1"/>
</dbReference>
<keyword evidence="5 6" id="KW-0472">Membrane</keyword>
<dbReference type="EMBL" id="FUYP01000019">
    <property type="protein sequence ID" value="SKB79018.1"/>
    <property type="molecule type" value="Genomic_DNA"/>
</dbReference>